<proteinExistence type="predicted"/>
<name>A0A7K1L917_9ACTN</name>
<protein>
    <submittedName>
        <fullName evidence="1">Uncharacterized protein</fullName>
    </submittedName>
</protein>
<dbReference type="RefSeq" id="WP_156219986.1">
    <property type="nucleotide sequence ID" value="NZ_WOFH01000012.1"/>
</dbReference>
<dbReference type="AlphaFoldDB" id="A0A7K1L917"/>
<organism evidence="1 2">
    <name type="scientific">Actinomadura litoris</name>
    <dbReference type="NCBI Taxonomy" id="2678616"/>
    <lineage>
        <taxon>Bacteria</taxon>
        <taxon>Bacillati</taxon>
        <taxon>Actinomycetota</taxon>
        <taxon>Actinomycetes</taxon>
        <taxon>Streptosporangiales</taxon>
        <taxon>Thermomonosporaceae</taxon>
        <taxon>Actinomadura</taxon>
    </lineage>
</organism>
<keyword evidence="2" id="KW-1185">Reference proteome</keyword>
<gene>
    <name evidence="1" type="ORF">GNZ18_30030</name>
</gene>
<comment type="caution">
    <text evidence="1">The sequence shown here is derived from an EMBL/GenBank/DDBJ whole genome shotgun (WGS) entry which is preliminary data.</text>
</comment>
<dbReference type="EMBL" id="WOFH01000012">
    <property type="protein sequence ID" value="MUN40813.1"/>
    <property type="molecule type" value="Genomic_DNA"/>
</dbReference>
<reference evidence="1 2" key="1">
    <citation type="submission" date="2019-11" db="EMBL/GenBank/DDBJ databases">
        <authorList>
            <person name="Cao P."/>
        </authorList>
    </citation>
    <scope>NUCLEOTIDE SEQUENCE [LARGE SCALE GENOMIC DNA]</scope>
    <source>
        <strain evidence="1 2">NEAU-AAG5</strain>
    </source>
</reference>
<evidence type="ECO:0000313" key="2">
    <source>
        <dbReference type="Proteomes" id="UP000432015"/>
    </source>
</evidence>
<dbReference type="Gene3D" id="3.40.50.300">
    <property type="entry name" value="P-loop containing nucleotide triphosphate hydrolases"/>
    <property type="match status" value="1"/>
</dbReference>
<evidence type="ECO:0000313" key="1">
    <source>
        <dbReference type="EMBL" id="MUN40813.1"/>
    </source>
</evidence>
<dbReference type="Proteomes" id="UP000432015">
    <property type="component" value="Unassembled WGS sequence"/>
</dbReference>
<dbReference type="SUPFAM" id="SSF52540">
    <property type="entry name" value="P-loop containing nucleoside triphosphate hydrolases"/>
    <property type="match status" value="1"/>
</dbReference>
<sequence>MAALVDFNSLRVIIENSLAQTEGNAFQELCDRLCLELYPDDYHPVRPGGRRGDTKNDGYCPKARIFFAAHATRGETAKKTIKKITSDLEGCLENHRDVAVWRYLTNDTLTGQVDQHIDNVLRPSNPSIVIEVWGHKRLADVISRLKPAQIERVIQISLNFDFRDRVTEYLLEEARVYRGRLVGRWLAAGLSYEKASELADDESIGAYSQFENELSSPGLTFIVGDFGSGKSVTALRIYGHSIQAALQDENARLPIFLPVQEISGSLIEAVRRVTDRFPERRANGLMLVVDGLEEPGLGAAAVLLEQIQTLAHSNPENKVIVTTRPGPKLTGGTVCQHPIMTDEEAGALVERLDGNQSMLWTHTHGISEMLHLPLFLIIATIRQQGGEGIPRSKGAFLAALAQEVLGPPSTRATEIEKTLKRIARLSMEYGGPVPVAELEDDAYLPQALATRFVLRRRSIVTFALPILQQYFAARSALETNFTDEELEDLTLMDRWRYALLLAVTEGSWRQGRALIERLIERVPGLAAWLVKNAIPAANYKSEVPLPDDLECARRVRSSLSSWVSAFDFPEMFGFSSHEGVVSTVGARVSDNHLHVGLKVGSRNQGIVRLPRNPNEAEADGSIWSPICMGEVPADFMAWPWQWALSILTRELGTLLRSKALPLPNCEAYSREREWALARAIMGKRDVLHEPLAREPLVESAENLLGLLSEENRQHFIIDGVRPFTGTRDELAGFANKLSSLTDQNIQRPYVVPDNLSPESGLIEELYSERAMSLLVSQVFNAALEIYSVLVDIYFSRFAPTLGLACMRPIEITGVLRSMQGDYFKWSLSYEVKPIPDGRRSNAKISLSGSSGRRARTREEFIEKYENLSRLISDLRPNAKHWAQPRSVQTGVHMFKDMPATALAYRWLWDDLKDLSLMDNAAPYGED</sequence>
<accession>A0A7K1L917</accession>
<dbReference type="InterPro" id="IPR027417">
    <property type="entry name" value="P-loop_NTPase"/>
</dbReference>